<dbReference type="RefSeq" id="WP_087653581.1">
    <property type="nucleotide sequence ID" value="NZ_JAJHGW010000044.1"/>
</dbReference>
<dbReference type="InterPro" id="IPR002586">
    <property type="entry name" value="CobQ/CobB/MinD/ParA_Nub-bd_dom"/>
</dbReference>
<protein>
    <submittedName>
        <fullName evidence="2">Conjugal transfer protein TraL</fullName>
    </submittedName>
</protein>
<organism evidence="2">
    <name type="scientific">Klebsiella pneumoniae</name>
    <dbReference type="NCBI Taxonomy" id="573"/>
    <lineage>
        <taxon>Bacteria</taxon>
        <taxon>Pseudomonadati</taxon>
        <taxon>Pseudomonadota</taxon>
        <taxon>Gammaproteobacteria</taxon>
        <taxon>Enterobacterales</taxon>
        <taxon>Enterobacteriaceae</taxon>
        <taxon>Klebsiella/Raoultella group</taxon>
        <taxon>Klebsiella</taxon>
        <taxon>Klebsiella pneumoniae complex</taxon>
    </lineage>
</organism>
<feature type="domain" description="CobQ/CobB/MinD/ParA nucleotide binding" evidence="1">
    <location>
        <begin position="11"/>
        <end position="204"/>
    </location>
</feature>
<evidence type="ECO:0000313" key="2">
    <source>
        <dbReference type="EMBL" id="AYU65762.1"/>
    </source>
</evidence>
<dbReference type="Gene3D" id="3.40.50.300">
    <property type="entry name" value="P-loop containing nucleotide triphosphate hydrolases"/>
    <property type="match status" value="1"/>
</dbReference>
<dbReference type="AlphaFoldDB" id="A0A3G4RJC8"/>
<keyword evidence="2" id="KW-0614">Plasmid</keyword>
<name>A0A3G4RJC8_KLEPN</name>
<proteinExistence type="predicted"/>
<reference evidence="2" key="1">
    <citation type="submission" date="2018-10" db="EMBL/GenBank/DDBJ databases">
        <title>Complete sequence of plasmid pHNBF16.</title>
        <authorList>
            <person name="Liu J.H."/>
            <person name="Huang X."/>
            <person name="Luo J."/>
        </authorList>
    </citation>
    <scope>NUCLEOTIDE SEQUENCE</scope>
    <source>
        <strain evidence="2">6BF16CTX</strain>
        <plasmid evidence="2">pHNBF16</plasmid>
    </source>
</reference>
<dbReference type="SUPFAM" id="SSF52540">
    <property type="entry name" value="P-loop containing nucleoside triphosphate hydrolases"/>
    <property type="match status" value="1"/>
</dbReference>
<dbReference type="Pfam" id="PF01656">
    <property type="entry name" value="CbiA"/>
    <property type="match status" value="1"/>
</dbReference>
<sequence>MSNAKNSINFILQGKGGVGKSFAASILSQYFLDYKNQENVVVADTDPVNATTAKIKRLSAEVIKIIEDNKIVQSRFDSMFEAILTNPDQTFVVDNGASTFLPLSQYFLDNCVMEMFDDIEQDVYIHTVIVGGQPMSDTLEGFEAISKLVSGSKVKVVAWINEFLGVPMLSGKHILETNFFSKNGANLAGTVVITDRKSDAYDSDIQKMTSLSLTLGEVKESDTFNIMAKSRLNRVFNDIYKQLDDIYGE</sequence>
<dbReference type="EMBL" id="MK079571">
    <property type="protein sequence ID" value="AYU65762.1"/>
    <property type="molecule type" value="Genomic_DNA"/>
</dbReference>
<dbReference type="InterPro" id="IPR027417">
    <property type="entry name" value="P-loop_NTPase"/>
</dbReference>
<accession>A0A3G4RJC8</accession>
<evidence type="ECO:0000259" key="1">
    <source>
        <dbReference type="Pfam" id="PF01656"/>
    </source>
</evidence>
<geneLocation type="plasmid" evidence="2">
    <name>pHNBF16</name>
</geneLocation>